<dbReference type="GO" id="GO:0016705">
    <property type="term" value="F:oxidoreductase activity, acting on paired donors, with incorporation or reduction of molecular oxygen"/>
    <property type="evidence" value="ECO:0007669"/>
    <property type="project" value="InterPro"/>
</dbReference>
<evidence type="ECO:0000313" key="3">
    <source>
        <dbReference type="EMBL" id="CAD9094810.1"/>
    </source>
</evidence>
<proteinExistence type="inferred from homology"/>
<evidence type="ECO:0000256" key="1">
    <source>
        <dbReference type="ARBA" id="ARBA00010617"/>
    </source>
</evidence>
<dbReference type="PANTHER" id="PTHR24305">
    <property type="entry name" value="CYTOCHROME P450"/>
    <property type="match status" value="1"/>
</dbReference>
<name>A0A7S1L568_NEODS</name>
<gene>
    <name evidence="3" type="ORF">NDES1114_LOCUS3854</name>
</gene>
<keyword evidence="2" id="KW-0479">Metal-binding</keyword>
<sequence length="513" mass="56225">MVAVSLLSRDVPADAVVAAAASFFAVRSILRFVFRAVPSGPRLHWNQRNEVEPCGRVLHALVGLAPAISRMESGEPHIACLKAARRALNDPQPNCVIRFGQRTRVILGNPKDVEYVLLGERSHTLTKPTLMRVLHPLLGPNGLVTIDDEDFHTQQFRAVAPAFSPLSVKNIAATTMREHFSASVKELKTLVANAGGRSCEVNVNSHLQDVTLRVISEAAFCTPELTRLRSVFTLALDSQSPLMILGGAIYNRLPTARNRACQACRDSISGIVNKVIAAARASPTPEKDKKLIDFMAENPALTPEEILDHACTFAFAGHETTSTALTWLLYFVAKNPVVQSKLLEELSEAFPAGGATPSMDALRGLEYLNAVASETLRMIPPIVSLVRKCGADVVLPGSKTFVPKGTTMLFPLYVIHRNPHVWGDDAGTFRPERWIEDPDLRSRVTPCAFMPFAAGKRACIGKDFAMQELLLGAAMLVRNFKFEWPEGQAEPIRIPSVVSRPKHPLPLRISMRT</sequence>
<dbReference type="Gene3D" id="1.10.630.10">
    <property type="entry name" value="Cytochrome P450"/>
    <property type="match status" value="1"/>
</dbReference>
<feature type="binding site" description="axial binding residue" evidence="2">
    <location>
        <position position="459"/>
    </location>
    <ligand>
        <name>heme</name>
        <dbReference type="ChEBI" id="CHEBI:30413"/>
    </ligand>
    <ligandPart>
        <name>Fe</name>
        <dbReference type="ChEBI" id="CHEBI:18248"/>
    </ligandPart>
</feature>
<dbReference type="InterPro" id="IPR050121">
    <property type="entry name" value="Cytochrome_P450_monoxygenase"/>
</dbReference>
<dbReference type="AlphaFoldDB" id="A0A7S1L568"/>
<dbReference type="GO" id="GO:0004497">
    <property type="term" value="F:monooxygenase activity"/>
    <property type="evidence" value="ECO:0007669"/>
    <property type="project" value="InterPro"/>
</dbReference>
<dbReference type="InterPro" id="IPR001128">
    <property type="entry name" value="Cyt_P450"/>
</dbReference>
<dbReference type="Pfam" id="PF00067">
    <property type="entry name" value="p450"/>
    <property type="match status" value="1"/>
</dbReference>
<dbReference type="InterPro" id="IPR002401">
    <property type="entry name" value="Cyt_P450_E_grp-I"/>
</dbReference>
<dbReference type="PANTHER" id="PTHR24305:SF166">
    <property type="entry name" value="CYTOCHROME P450 12A4, MITOCHONDRIAL-RELATED"/>
    <property type="match status" value="1"/>
</dbReference>
<evidence type="ECO:0008006" key="4">
    <source>
        <dbReference type="Google" id="ProtNLM"/>
    </source>
</evidence>
<accession>A0A7S1L568</accession>
<dbReference type="SUPFAM" id="SSF48264">
    <property type="entry name" value="Cytochrome P450"/>
    <property type="match status" value="1"/>
</dbReference>
<evidence type="ECO:0000256" key="2">
    <source>
        <dbReference type="PIRSR" id="PIRSR602401-1"/>
    </source>
</evidence>
<organism evidence="3">
    <name type="scientific">Neobodo designis</name>
    <name type="common">Flagellated protozoan</name>
    <name type="synonym">Bodo designis</name>
    <dbReference type="NCBI Taxonomy" id="312471"/>
    <lineage>
        <taxon>Eukaryota</taxon>
        <taxon>Discoba</taxon>
        <taxon>Euglenozoa</taxon>
        <taxon>Kinetoplastea</taxon>
        <taxon>Metakinetoplastina</taxon>
        <taxon>Neobodonida</taxon>
        <taxon>Neobodo</taxon>
    </lineage>
</organism>
<comment type="cofactor">
    <cofactor evidence="2">
        <name>heme</name>
        <dbReference type="ChEBI" id="CHEBI:30413"/>
    </cofactor>
</comment>
<comment type="similarity">
    <text evidence="1">Belongs to the cytochrome P450 family.</text>
</comment>
<dbReference type="GO" id="GO:0005506">
    <property type="term" value="F:iron ion binding"/>
    <property type="evidence" value="ECO:0007669"/>
    <property type="project" value="InterPro"/>
</dbReference>
<dbReference type="PRINTS" id="PR00463">
    <property type="entry name" value="EP450I"/>
</dbReference>
<reference evidence="3" key="1">
    <citation type="submission" date="2021-01" db="EMBL/GenBank/DDBJ databases">
        <authorList>
            <person name="Corre E."/>
            <person name="Pelletier E."/>
            <person name="Niang G."/>
            <person name="Scheremetjew M."/>
            <person name="Finn R."/>
            <person name="Kale V."/>
            <person name="Holt S."/>
            <person name="Cochrane G."/>
            <person name="Meng A."/>
            <person name="Brown T."/>
            <person name="Cohen L."/>
        </authorList>
    </citation>
    <scope>NUCLEOTIDE SEQUENCE</scope>
    <source>
        <strain evidence="3">CCAP 1951/1</strain>
    </source>
</reference>
<dbReference type="GO" id="GO:0020037">
    <property type="term" value="F:heme binding"/>
    <property type="evidence" value="ECO:0007669"/>
    <property type="project" value="InterPro"/>
</dbReference>
<dbReference type="PRINTS" id="PR00385">
    <property type="entry name" value="P450"/>
</dbReference>
<dbReference type="EMBL" id="HBGF01005650">
    <property type="protein sequence ID" value="CAD9094810.1"/>
    <property type="molecule type" value="Transcribed_RNA"/>
</dbReference>
<dbReference type="InterPro" id="IPR036396">
    <property type="entry name" value="Cyt_P450_sf"/>
</dbReference>
<keyword evidence="2" id="KW-0408">Iron</keyword>
<protein>
    <recommendedName>
        <fullName evidence="4">Cytochrome P450</fullName>
    </recommendedName>
</protein>
<keyword evidence="2" id="KW-0349">Heme</keyword>